<feature type="transmembrane region" description="Helical" evidence="1">
    <location>
        <begin position="48"/>
        <end position="69"/>
    </location>
</feature>
<keyword evidence="1" id="KW-1133">Transmembrane helix</keyword>
<accession>A0A3B0M8Z0</accession>
<reference evidence="3" key="1">
    <citation type="submission" date="2018-08" db="EMBL/GenBank/DDBJ databases">
        <authorList>
            <person name="Rodrigo-Torres L."/>
            <person name="Arahal R. D."/>
            <person name="Lucena T."/>
        </authorList>
    </citation>
    <scope>NUCLEOTIDE SEQUENCE [LARGE SCALE GENOMIC DNA]</scope>
    <source>
        <strain evidence="3">CECT 7235</strain>
    </source>
</reference>
<keyword evidence="1" id="KW-0812">Transmembrane</keyword>
<name>A0A3B0M8Z0_9RHOB</name>
<protein>
    <recommendedName>
        <fullName evidence="4">DUF2065 domain-containing protein</fullName>
    </recommendedName>
</protein>
<gene>
    <name evidence="2" type="ORF">ROE7235_01887</name>
</gene>
<feature type="transmembrane region" description="Helical" evidence="1">
    <location>
        <begin position="6"/>
        <end position="27"/>
    </location>
</feature>
<dbReference type="PANTHER" id="PTHR38602:SF1">
    <property type="entry name" value="INNER MEMBRANE PROTEIN"/>
    <property type="match status" value="1"/>
</dbReference>
<evidence type="ECO:0000313" key="3">
    <source>
        <dbReference type="Proteomes" id="UP000272908"/>
    </source>
</evidence>
<dbReference type="Pfam" id="PF09838">
    <property type="entry name" value="DUF2065"/>
    <property type="match status" value="1"/>
</dbReference>
<evidence type="ECO:0008006" key="4">
    <source>
        <dbReference type="Google" id="ProtNLM"/>
    </source>
</evidence>
<sequence>MVGVNLSTLVLALGLVLILEGLVFALAPSRVEDLLRALSQLPEGARRLIGALALVLGVLLFTLSGMIAAP</sequence>
<keyword evidence="3" id="KW-1185">Reference proteome</keyword>
<proteinExistence type="predicted"/>
<dbReference type="InterPro" id="IPR019201">
    <property type="entry name" value="DUF2065"/>
</dbReference>
<organism evidence="2 3">
    <name type="scientific">Roseinatronobacter ekhonensis</name>
    <dbReference type="NCBI Taxonomy" id="254356"/>
    <lineage>
        <taxon>Bacteria</taxon>
        <taxon>Pseudomonadati</taxon>
        <taxon>Pseudomonadota</taxon>
        <taxon>Alphaproteobacteria</taxon>
        <taxon>Rhodobacterales</taxon>
        <taxon>Paracoccaceae</taxon>
        <taxon>Roseinatronobacter</taxon>
    </lineage>
</organism>
<keyword evidence="1" id="KW-0472">Membrane</keyword>
<dbReference type="PANTHER" id="PTHR38602">
    <property type="entry name" value="INNER MEMBRANE PROTEIN-RELATED"/>
    <property type="match status" value="1"/>
</dbReference>
<evidence type="ECO:0000256" key="1">
    <source>
        <dbReference type="SAM" id="Phobius"/>
    </source>
</evidence>
<dbReference type="EMBL" id="UIHC01000016">
    <property type="protein sequence ID" value="SUZ32133.1"/>
    <property type="molecule type" value="Genomic_DNA"/>
</dbReference>
<evidence type="ECO:0000313" key="2">
    <source>
        <dbReference type="EMBL" id="SUZ32133.1"/>
    </source>
</evidence>
<dbReference type="Proteomes" id="UP000272908">
    <property type="component" value="Unassembled WGS sequence"/>
</dbReference>
<dbReference type="AlphaFoldDB" id="A0A3B0M8Z0"/>